<feature type="compositionally biased region" description="Low complexity" evidence="1">
    <location>
        <begin position="65"/>
        <end position="82"/>
    </location>
</feature>
<evidence type="ECO:0000256" key="1">
    <source>
        <dbReference type="SAM" id="MobiDB-lite"/>
    </source>
</evidence>
<dbReference type="AlphaFoldDB" id="A0A561SGX5"/>
<protein>
    <submittedName>
        <fullName evidence="2">Uncharacterized protein</fullName>
    </submittedName>
</protein>
<organism evidence="2 3">
    <name type="scientific">Streptomyces capillispiralis</name>
    <dbReference type="NCBI Taxonomy" id="68182"/>
    <lineage>
        <taxon>Bacteria</taxon>
        <taxon>Bacillati</taxon>
        <taxon>Actinomycetota</taxon>
        <taxon>Actinomycetes</taxon>
        <taxon>Kitasatosporales</taxon>
        <taxon>Streptomycetaceae</taxon>
        <taxon>Streptomyces</taxon>
    </lineage>
</organism>
<sequence length="102" mass="10315">MSIPTEYGGGALALVERAEAANAERARAGQPARFAAADVDALRAVATPAEHHGGRLSVNPPPRLNSPAARRPAAPPATAQRPGVAAPSTAPAKAYSSNLSEQ</sequence>
<dbReference type="RefSeq" id="WP_145872423.1">
    <property type="nucleotide sequence ID" value="NZ_BNCE01000035.1"/>
</dbReference>
<feature type="region of interest" description="Disordered" evidence="1">
    <location>
        <begin position="47"/>
        <end position="102"/>
    </location>
</feature>
<gene>
    <name evidence="2" type="ORF">FHX78_12151</name>
</gene>
<name>A0A561SGX5_9ACTN</name>
<evidence type="ECO:0000313" key="2">
    <source>
        <dbReference type="EMBL" id="TWF74119.1"/>
    </source>
</evidence>
<proteinExistence type="predicted"/>
<accession>A0A561SGX5</accession>
<keyword evidence="3" id="KW-1185">Reference proteome</keyword>
<dbReference type="Proteomes" id="UP000316603">
    <property type="component" value="Unassembled WGS sequence"/>
</dbReference>
<dbReference type="EMBL" id="VIWV01000002">
    <property type="protein sequence ID" value="TWF74119.1"/>
    <property type="molecule type" value="Genomic_DNA"/>
</dbReference>
<comment type="caution">
    <text evidence="2">The sequence shown here is derived from an EMBL/GenBank/DDBJ whole genome shotgun (WGS) entry which is preliminary data.</text>
</comment>
<reference evidence="2 3" key="1">
    <citation type="submission" date="2019-06" db="EMBL/GenBank/DDBJ databases">
        <title>Sequencing the genomes of 1000 actinobacteria strains.</title>
        <authorList>
            <person name="Klenk H.-P."/>
        </authorList>
    </citation>
    <scope>NUCLEOTIDE SEQUENCE [LARGE SCALE GENOMIC DNA]</scope>
    <source>
        <strain evidence="2 3">DSM 41695</strain>
    </source>
</reference>
<evidence type="ECO:0000313" key="3">
    <source>
        <dbReference type="Proteomes" id="UP000316603"/>
    </source>
</evidence>